<dbReference type="EMBL" id="MF405918">
    <property type="protein sequence ID" value="QKU33698.1"/>
    <property type="molecule type" value="Genomic_DNA"/>
</dbReference>
<comment type="similarity">
    <text evidence="1">Belongs to the DEAD box helicase family. DEAH subfamily.</text>
</comment>
<evidence type="ECO:0000259" key="7">
    <source>
        <dbReference type="PROSITE" id="PS51194"/>
    </source>
</evidence>
<proteinExistence type="inferred from homology"/>
<dbReference type="InterPro" id="IPR011545">
    <property type="entry name" value="DEAD/DEAH_box_helicase_dom"/>
</dbReference>
<dbReference type="Gene3D" id="1.20.120.1080">
    <property type="match status" value="1"/>
</dbReference>
<dbReference type="InterPro" id="IPR001650">
    <property type="entry name" value="Helicase_C-like"/>
</dbReference>
<dbReference type="Gene3D" id="3.40.50.300">
    <property type="entry name" value="P-loop containing nucleotide triphosphate hydrolases"/>
    <property type="match status" value="2"/>
</dbReference>
<dbReference type="SMART" id="SM00487">
    <property type="entry name" value="DEXDc"/>
    <property type="match status" value="1"/>
</dbReference>
<dbReference type="CDD" id="cd17917">
    <property type="entry name" value="DEXHc_RHA-like"/>
    <property type="match status" value="1"/>
</dbReference>
<protein>
    <submittedName>
        <fullName evidence="8">Putative ATP-dependent RNA helicase</fullName>
    </submittedName>
</protein>
<dbReference type="PROSITE" id="PS51192">
    <property type="entry name" value="HELICASE_ATP_BIND_1"/>
    <property type="match status" value="1"/>
</dbReference>
<dbReference type="CDD" id="cd18791">
    <property type="entry name" value="SF2_C_RHA"/>
    <property type="match status" value="1"/>
</dbReference>
<accession>A0A6N1NNM9</accession>
<dbReference type="InterPro" id="IPR027417">
    <property type="entry name" value="P-loop_NTPase"/>
</dbReference>
<organism evidence="8">
    <name type="scientific">Tupanvirus deep ocean</name>
    <dbReference type="NCBI Taxonomy" id="2126984"/>
    <lineage>
        <taxon>Viruses</taxon>
        <taxon>Varidnaviria</taxon>
        <taxon>Bamfordvirae</taxon>
        <taxon>Nucleocytoviricota</taxon>
        <taxon>Megaviricetes</taxon>
        <taxon>Imitervirales</taxon>
        <taxon>Mimiviridae</taxon>
        <taxon>Megamimivirinae</taxon>
        <taxon>Tupanvirus</taxon>
        <taxon>Tupanvirus altamarinense</taxon>
    </lineage>
</organism>
<dbReference type="Pfam" id="PF00270">
    <property type="entry name" value="DEAD"/>
    <property type="match status" value="1"/>
</dbReference>
<reference evidence="8" key="1">
    <citation type="submission" date="2017-06" db="EMBL/GenBank/DDBJ databases">
        <authorList>
            <person name="Assis F.L."/>
            <person name="Abrahao J.S."/>
            <person name="Silva L."/>
            <person name="Khalil J.B."/>
            <person name="Rodrigues R."/>
            <person name="Silva L.S."/>
            <person name="Boratto P."/>
            <person name="Andrade M."/>
            <person name="Kroon E.G."/>
            <person name="Ribeiro B."/>
            <person name="Bergier I."/>
            <person name="Seligmann H."/>
            <person name="Ghigo E."/>
            <person name="Colson P."/>
            <person name="Levasseur A."/>
            <person name="Raoult D."/>
            <person name="Scola B.L."/>
        </authorList>
    </citation>
    <scope>NUCLEOTIDE SEQUENCE</scope>
    <source>
        <strain evidence="8">Deep ocean</strain>
    </source>
</reference>
<dbReference type="RefSeq" id="YP_010780306.1">
    <property type="nucleotide sequence ID" value="NC_075038.1"/>
</dbReference>
<evidence type="ECO:0000256" key="3">
    <source>
        <dbReference type="ARBA" id="ARBA00022801"/>
    </source>
</evidence>
<keyword evidence="4 8" id="KW-0347">Helicase</keyword>
<dbReference type="GeneID" id="80516997"/>
<evidence type="ECO:0000259" key="6">
    <source>
        <dbReference type="PROSITE" id="PS51192"/>
    </source>
</evidence>
<dbReference type="GO" id="GO:0003723">
    <property type="term" value="F:RNA binding"/>
    <property type="evidence" value="ECO:0007669"/>
    <property type="project" value="TreeGrafter"/>
</dbReference>
<dbReference type="InterPro" id="IPR014001">
    <property type="entry name" value="Helicase_ATP-bd"/>
</dbReference>
<dbReference type="SMART" id="SM00490">
    <property type="entry name" value="HELICc"/>
    <property type="match status" value="1"/>
</dbReference>
<reference evidence="8" key="2">
    <citation type="journal article" date="2018" name="Nat. Commun.">
        <title>Tailed giant Tupanvirus possesses the most complete translational apparatus of the known virosphere.</title>
        <authorList>
            <person name="Abrahao J."/>
            <person name="Silva L."/>
            <person name="Silva L.S."/>
            <person name="Khalil J.Y.B."/>
            <person name="Rodrigues R."/>
            <person name="Arantes T."/>
            <person name="Assis F."/>
            <person name="Boratto P."/>
            <person name="Andrade M."/>
            <person name="Kroon E.G."/>
            <person name="Ribeiro B."/>
            <person name="Bergier I."/>
            <person name="Seligmann H."/>
            <person name="Ghigo E."/>
            <person name="Colson P."/>
            <person name="Levasseur A."/>
            <person name="Kroemer G."/>
            <person name="Raoult D."/>
            <person name="La Scola B."/>
        </authorList>
    </citation>
    <scope>NUCLEOTIDE SEQUENCE [LARGE SCALE GENOMIC DNA]</scope>
    <source>
        <strain evidence="8">Deep ocean</strain>
    </source>
</reference>
<keyword evidence="5" id="KW-0067">ATP-binding</keyword>
<keyword evidence="2" id="KW-0547">Nucleotide-binding</keyword>
<feature type="domain" description="Helicase C-terminal" evidence="7">
    <location>
        <begin position="249"/>
        <end position="436"/>
    </location>
</feature>
<dbReference type="KEGG" id="vg:80516997"/>
<evidence type="ECO:0000256" key="2">
    <source>
        <dbReference type="ARBA" id="ARBA00022741"/>
    </source>
</evidence>
<name>A0A6N1NNM9_9VIRU</name>
<dbReference type="PROSITE" id="PS51194">
    <property type="entry name" value="HELICASE_CTER"/>
    <property type="match status" value="1"/>
</dbReference>
<evidence type="ECO:0000256" key="1">
    <source>
        <dbReference type="ARBA" id="ARBA00008792"/>
    </source>
</evidence>
<evidence type="ECO:0000256" key="5">
    <source>
        <dbReference type="ARBA" id="ARBA00022840"/>
    </source>
</evidence>
<sequence length="677" mass="77903">MNMSDKLTFNDKIGILDPEGMNNNPLTNKPYSDDYKKLGKVWSTYPAYDKSYDVLESLKDYQLLFIISSTGSGKTVLIPKYALHHTNYQGKIGITLPKRVVTRSAATFAAKTLDVELGKEVGFMYKGSEKEMVNSNNKMLYMTDGILIMKFVQDPLLSEFKVIIIDEAHERKIQIDLILLFLKQLLQSGKRPDLRIIIMSATIDPDKYQNYFSGIKSKIISISGQPNHEITTFFLDKPSNSFMVDGLALIEDLIHRGIKRDMLFFITTSNEALQLCKNIRPKYPRVYCIEVYADMDQNSKIYAESRDKFLELGNYDQKLIMATNVAESSLTIDGLKYVIDSGYELYSYFDPDVYGQVLEKRLITKAQALQRRGRVGRTEPGICYHLLTEQQFKNLADYPAPDILKQDITMDILQIIRITDNKNFSEGYQMLMQLMDPPKKPYIDVALDIYKLYKIIDENGKLTKIGYDITQFTSVPINRTLFLIYAFQMHCAREASIIIAMADKLGGKLTNLFFKADTICQSGCEKPAAKNLIEKLVQKNGDHFTYLKIYEEFKKSTDQKTWARKYGIRLDLLNSVEKIANSYFYKMVNLSRAPQLSRVTQVDVKKRLLEALKLSHQHLTAKKLVPVFSNKKIEGIINKDSAVYYHYGRKDLINKKFIYDEVTNINGNWEYNMVTII</sequence>
<dbReference type="PANTHER" id="PTHR18934">
    <property type="entry name" value="ATP-DEPENDENT RNA HELICASE"/>
    <property type="match status" value="1"/>
</dbReference>
<dbReference type="GO" id="GO:0005524">
    <property type="term" value="F:ATP binding"/>
    <property type="evidence" value="ECO:0007669"/>
    <property type="project" value="UniProtKB-KW"/>
</dbReference>
<evidence type="ECO:0000313" key="8">
    <source>
        <dbReference type="EMBL" id="QKU33698.1"/>
    </source>
</evidence>
<dbReference type="Pfam" id="PF00271">
    <property type="entry name" value="Helicase_C"/>
    <property type="match status" value="1"/>
</dbReference>
<dbReference type="GO" id="GO:0004386">
    <property type="term" value="F:helicase activity"/>
    <property type="evidence" value="ECO:0007669"/>
    <property type="project" value="UniProtKB-KW"/>
</dbReference>
<dbReference type="SUPFAM" id="SSF52540">
    <property type="entry name" value="P-loop containing nucleoside triphosphate hydrolases"/>
    <property type="match status" value="1"/>
</dbReference>
<dbReference type="PANTHER" id="PTHR18934:SF99">
    <property type="entry name" value="ATP-DEPENDENT RNA HELICASE DHX37-RELATED"/>
    <property type="match status" value="1"/>
</dbReference>
<keyword evidence="3" id="KW-0378">Hydrolase</keyword>
<evidence type="ECO:0000256" key="4">
    <source>
        <dbReference type="ARBA" id="ARBA00022806"/>
    </source>
</evidence>
<dbReference type="GO" id="GO:0016787">
    <property type="term" value="F:hydrolase activity"/>
    <property type="evidence" value="ECO:0007669"/>
    <property type="project" value="UniProtKB-KW"/>
</dbReference>
<feature type="domain" description="Helicase ATP-binding" evidence="6">
    <location>
        <begin position="55"/>
        <end position="221"/>
    </location>
</feature>